<feature type="transmembrane region" description="Helical" evidence="7">
    <location>
        <begin position="197"/>
        <end position="216"/>
    </location>
</feature>
<name>A0A7W7RHG5_9ACTN</name>
<accession>A0A7W7RHG5</accession>
<reference evidence="9 10" key="1">
    <citation type="submission" date="2020-08" db="EMBL/GenBank/DDBJ databases">
        <title>Sequencing the genomes of 1000 actinobacteria strains.</title>
        <authorList>
            <person name="Klenk H.-P."/>
        </authorList>
    </citation>
    <scope>NUCLEOTIDE SEQUENCE [LARGE SCALE GENOMIC DNA]</scope>
    <source>
        <strain evidence="9 10">DSM 102030</strain>
    </source>
</reference>
<organism evidence="9 10">
    <name type="scientific">Lipingzhangella halophila</name>
    <dbReference type="NCBI Taxonomy" id="1783352"/>
    <lineage>
        <taxon>Bacteria</taxon>
        <taxon>Bacillati</taxon>
        <taxon>Actinomycetota</taxon>
        <taxon>Actinomycetes</taxon>
        <taxon>Streptosporangiales</taxon>
        <taxon>Nocardiopsidaceae</taxon>
        <taxon>Lipingzhangella</taxon>
    </lineage>
</organism>
<dbReference type="InterPro" id="IPR045621">
    <property type="entry name" value="BPD_transp_1_N"/>
</dbReference>
<evidence type="ECO:0000256" key="3">
    <source>
        <dbReference type="ARBA" id="ARBA00022475"/>
    </source>
</evidence>
<evidence type="ECO:0000313" key="9">
    <source>
        <dbReference type="EMBL" id="MBB4932064.1"/>
    </source>
</evidence>
<keyword evidence="2 7" id="KW-0813">Transport</keyword>
<evidence type="ECO:0000256" key="1">
    <source>
        <dbReference type="ARBA" id="ARBA00004651"/>
    </source>
</evidence>
<keyword evidence="5 7" id="KW-1133">Transmembrane helix</keyword>
<evidence type="ECO:0000256" key="7">
    <source>
        <dbReference type="RuleBase" id="RU363032"/>
    </source>
</evidence>
<keyword evidence="6 7" id="KW-0472">Membrane</keyword>
<dbReference type="PROSITE" id="PS50928">
    <property type="entry name" value="ABC_TM1"/>
    <property type="match status" value="1"/>
</dbReference>
<comment type="subcellular location">
    <subcellularLocation>
        <location evidence="1 7">Cell membrane</location>
        <topology evidence="1 7">Multi-pass membrane protein</topology>
    </subcellularLocation>
</comment>
<feature type="transmembrane region" description="Helical" evidence="7">
    <location>
        <begin position="123"/>
        <end position="144"/>
    </location>
</feature>
<dbReference type="Proteomes" id="UP000523007">
    <property type="component" value="Unassembled WGS sequence"/>
</dbReference>
<feature type="transmembrane region" description="Helical" evidence="7">
    <location>
        <begin position="261"/>
        <end position="283"/>
    </location>
</feature>
<dbReference type="Pfam" id="PF00528">
    <property type="entry name" value="BPD_transp_1"/>
    <property type="match status" value="1"/>
</dbReference>
<dbReference type="PANTHER" id="PTHR43163:SF6">
    <property type="entry name" value="DIPEPTIDE TRANSPORT SYSTEM PERMEASE PROTEIN DPPB-RELATED"/>
    <property type="match status" value="1"/>
</dbReference>
<feature type="transmembrane region" description="Helical" evidence="7">
    <location>
        <begin position="12"/>
        <end position="34"/>
    </location>
</feature>
<keyword evidence="4 7" id="KW-0812">Transmembrane</keyword>
<dbReference type="InterPro" id="IPR000515">
    <property type="entry name" value="MetI-like"/>
</dbReference>
<gene>
    <name evidence="9" type="ORF">F4561_002884</name>
</gene>
<evidence type="ECO:0000256" key="2">
    <source>
        <dbReference type="ARBA" id="ARBA00022448"/>
    </source>
</evidence>
<dbReference type="SUPFAM" id="SSF161098">
    <property type="entry name" value="MetI-like"/>
    <property type="match status" value="1"/>
</dbReference>
<dbReference type="EMBL" id="JACHJT010000001">
    <property type="protein sequence ID" value="MBB4932064.1"/>
    <property type="molecule type" value="Genomic_DNA"/>
</dbReference>
<proteinExistence type="inferred from homology"/>
<evidence type="ECO:0000259" key="8">
    <source>
        <dbReference type="PROSITE" id="PS50928"/>
    </source>
</evidence>
<feature type="transmembrane region" description="Helical" evidence="7">
    <location>
        <begin position="303"/>
        <end position="329"/>
    </location>
</feature>
<dbReference type="Pfam" id="PF19300">
    <property type="entry name" value="BPD_transp_1_N"/>
    <property type="match status" value="1"/>
</dbReference>
<dbReference type="GO" id="GO:0071916">
    <property type="term" value="F:dipeptide transmembrane transporter activity"/>
    <property type="evidence" value="ECO:0007669"/>
    <property type="project" value="TreeGrafter"/>
</dbReference>
<sequence length="338" mass="36439">MLSYILRRLGAGVVLLAVVTLVTFLIFFVIPRLAGQSPRQMAAMYVGKAPTTEALDNTVNRLNLDQPVILQFWEFVKGIVLGTEYEFGGQTVECAAPCFGYSFQTYQAVFPEIISRLPVTGSMAIGAAVFWLVGGVAVGVISAVKKGSLFDRLAMGAALAGVSLPVFFTGLLALALLVHAWEILPIPGYTPFTENPAQWAVGMLLPWLTLAFLHAAQYARQTRGGMLETLGEDYIRTARAKGLTEGRVILKHGLRPTLTPIVTIFGLDIGMVLGGAVLTETVYSLNGVGRYAVEGITSNDLPVILGVTLFGAFFIVVCNLIVDVLYAWIDPRVRVARA</sequence>
<dbReference type="RefSeq" id="WP_184579200.1">
    <property type="nucleotide sequence ID" value="NZ_JACHJT010000001.1"/>
</dbReference>
<evidence type="ECO:0000313" key="10">
    <source>
        <dbReference type="Proteomes" id="UP000523007"/>
    </source>
</evidence>
<dbReference type="CDD" id="cd06261">
    <property type="entry name" value="TM_PBP2"/>
    <property type="match status" value="1"/>
</dbReference>
<dbReference type="InterPro" id="IPR035906">
    <property type="entry name" value="MetI-like_sf"/>
</dbReference>
<dbReference type="AlphaFoldDB" id="A0A7W7RHG5"/>
<feature type="domain" description="ABC transmembrane type-1" evidence="8">
    <location>
        <begin position="117"/>
        <end position="326"/>
    </location>
</feature>
<keyword evidence="10" id="KW-1185">Reference proteome</keyword>
<evidence type="ECO:0000256" key="4">
    <source>
        <dbReference type="ARBA" id="ARBA00022692"/>
    </source>
</evidence>
<keyword evidence="3" id="KW-1003">Cell membrane</keyword>
<evidence type="ECO:0000256" key="5">
    <source>
        <dbReference type="ARBA" id="ARBA00022989"/>
    </source>
</evidence>
<comment type="similarity">
    <text evidence="7">Belongs to the binding-protein-dependent transport system permease family.</text>
</comment>
<dbReference type="GO" id="GO:0005886">
    <property type="term" value="C:plasma membrane"/>
    <property type="evidence" value="ECO:0007669"/>
    <property type="project" value="UniProtKB-SubCell"/>
</dbReference>
<comment type="caution">
    <text evidence="9">The sequence shown here is derived from an EMBL/GenBank/DDBJ whole genome shotgun (WGS) entry which is preliminary data.</text>
</comment>
<evidence type="ECO:0000256" key="6">
    <source>
        <dbReference type="ARBA" id="ARBA00023136"/>
    </source>
</evidence>
<protein>
    <submittedName>
        <fullName evidence="9">Peptide/nickel transport system permease protein</fullName>
    </submittedName>
</protein>
<feature type="transmembrane region" description="Helical" evidence="7">
    <location>
        <begin position="156"/>
        <end position="177"/>
    </location>
</feature>
<dbReference type="Gene3D" id="1.10.3720.10">
    <property type="entry name" value="MetI-like"/>
    <property type="match status" value="1"/>
</dbReference>
<dbReference type="PANTHER" id="PTHR43163">
    <property type="entry name" value="DIPEPTIDE TRANSPORT SYSTEM PERMEASE PROTEIN DPPB-RELATED"/>
    <property type="match status" value="1"/>
</dbReference>